<comment type="similarity">
    <text evidence="1">Belongs to the asaB hydroxylase/desaturase family.</text>
</comment>
<reference evidence="3" key="2">
    <citation type="submission" date="2015-01" db="EMBL/GenBank/DDBJ databases">
        <title>Evolutionary Origins and Diversification of the Mycorrhizal Mutualists.</title>
        <authorList>
            <consortium name="DOE Joint Genome Institute"/>
            <consortium name="Mycorrhizal Genomics Consortium"/>
            <person name="Kohler A."/>
            <person name="Kuo A."/>
            <person name="Nagy L.G."/>
            <person name="Floudas D."/>
            <person name="Copeland A."/>
            <person name="Barry K.W."/>
            <person name="Cichocki N."/>
            <person name="Veneault-Fourrey C."/>
            <person name="LaButti K."/>
            <person name="Lindquist E.A."/>
            <person name="Lipzen A."/>
            <person name="Lundell T."/>
            <person name="Morin E."/>
            <person name="Murat C."/>
            <person name="Riley R."/>
            <person name="Ohm R."/>
            <person name="Sun H."/>
            <person name="Tunlid A."/>
            <person name="Henrissat B."/>
            <person name="Grigoriev I.V."/>
            <person name="Hibbett D.S."/>
            <person name="Martin F."/>
        </authorList>
    </citation>
    <scope>NUCLEOTIDE SEQUENCE [LARGE SCALE GENOMIC DNA]</scope>
    <source>
        <strain evidence="3">Zn</strain>
    </source>
</reference>
<accession>A0A0C3HQU4</accession>
<dbReference type="HOGENOM" id="CLU_042688_2_0_1"/>
<dbReference type="NCBIfam" id="NF041278">
    <property type="entry name" value="CmcJ_NvfI_EfuI"/>
    <property type="match status" value="1"/>
</dbReference>
<protein>
    <recommendedName>
        <fullName evidence="4">Methyltransferase</fullName>
    </recommendedName>
</protein>
<evidence type="ECO:0000313" key="3">
    <source>
        <dbReference type="Proteomes" id="UP000054321"/>
    </source>
</evidence>
<dbReference type="STRING" id="913774.A0A0C3HQU4"/>
<keyword evidence="3" id="KW-1185">Reference proteome</keyword>
<dbReference type="EMBL" id="KN832872">
    <property type="protein sequence ID" value="KIN05405.1"/>
    <property type="molecule type" value="Genomic_DNA"/>
</dbReference>
<dbReference type="AlphaFoldDB" id="A0A0C3HQU4"/>
<evidence type="ECO:0008006" key="4">
    <source>
        <dbReference type="Google" id="ProtNLM"/>
    </source>
</evidence>
<dbReference type="PANTHER" id="PTHR34598:SF3">
    <property type="entry name" value="OXIDOREDUCTASE AN1597"/>
    <property type="match status" value="1"/>
</dbReference>
<organism evidence="2 3">
    <name type="scientific">Oidiodendron maius (strain Zn)</name>
    <dbReference type="NCBI Taxonomy" id="913774"/>
    <lineage>
        <taxon>Eukaryota</taxon>
        <taxon>Fungi</taxon>
        <taxon>Dikarya</taxon>
        <taxon>Ascomycota</taxon>
        <taxon>Pezizomycotina</taxon>
        <taxon>Leotiomycetes</taxon>
        <taxon>Leotiomycetes incertae sedis</taxon>
        <taxon>Myxotrichaceae</taxon>
        <taxon>Oidiodendron</taxon>
    </lineage>
</organism>
<dbReference type="Proteomes" id="UP000054321">
    <property type="component" value="Unassembled WGS sequence"/>
</dbReference>
<dbReference type="OrthoDB" id="412788at2759"/>
<name>A0A0C3HQU4_OIDMZ</name>
<gene>
    <name evidence="2" type="ORF">OIDMADRAFT_51216</name>
</gene>
<dbReference type="GO" id="GO:0016491">
    <property type="term" value="F:oxidoreductase activity"/>
    <property type="evidence" value="ECO:0007669"/>
    <property type="project" value="InterPro"/>
</dbReference>
<proteinExistence type="inferred from homology"/>
<sequence length="290" mass="33984">MAIFCSDPPRLVKFKYIANIPLWEIEKPYAIDQVENVCDGMISNLQYEEHESESLHDLRGSEDQLNIFENSFAYIKHPTDLINLPEEEMMTPYAEEINSLIKRMFNTDRVITYDLRFRENRIYMKEETLSKSRTIPSPPVSVVHSDHTKEGGWDRIARTLTNEELVEYRSGRWRARIVNVWRSLNPIVEDSPLAFLDPSSVSEEDLVEVDRVSPISIGRIYNLKYNPKHRWYWLSNQTWEEAAVFVCFDSSPLEDRFNYCPHSAFIDPDSRPGAPMRRSVETRTLVFTPL</sequence>
<dbReference type="InterPro" id="IPR044053">
    <property type="entry name" value="AsaB-like"/>
</dbReference>
<reference evidence="2 3" key="1">
    <citation type="submission" date="2014-04" db="EMBL/GenBank/DDBJ databases">
        <authorList>
            <consortium name="DOE Joint Genome Institute"/>
            <person name="Kuo A."/>
            <person name="Martino E."/>
            <person name="Perotto S."/>
            <person name="Kohler A."/>
            <person name="Nagy L.G."/>
            <person name="Floudas D."/>
            <person name="Copeland A."/>
            <person name="Barry K.W."/>
            <person name="Cichocki N."/>
            <person name="Veneault-Fourrey C."/>
            <person name="LaButti K."/>
            <person name="Lindquist E.A."/>
            <person name="Lipzen A."/>
            <person name="Lundell T."/>
            <person name="Morin E."/>
            <person name="Murat C."/>
            <person name="Sun H."/>
            <person name="Tunlid A."/>
            <person name="Henrissat B."/>
            <person name="Grigoriev I.V."/>
            <person name="Hibbett D.S."/>
            <person name="Martin F."/>
            <person name="Nordberg H.P."/>
            <person name="Cantor M.N."/>
            <person name="Hua S.X."/>
        </authorList>
    </citation>
    <scope>NUCLEOTIDE SEQUENCE [LARGE SCALE GENOMIC DNA]</scope>
    <source>
        <strain evidence="2 3">Zn</strain>
    </source>
</reference>
<evidence type="ECO:0000256" key="1">
    <source>
        <dbReference type="ARBA" id="ARBA00023604"/>
    </source>
</evidence>
<dbReference type="PANTHER" id="PTHR34598">
    <property type="entry name" value="BLL6449 PROTEIN"/>
    <property type="match status" value="1"/>
</dbReference>
<dbReference type="InParanoid" id="A0A0C3HQU4"/>
<evidence type="ECO:0000313" key="2">
    <source>
        <dbReference type="EMBL" id="KIN05405.1"/>
    </source>
</evidence>